<comment type="caution">
    <text evidence="2">The sequence shown here is derived from an EMBL/GenBank/DDBJ whole genome shotgun (WGS) entry which is preliminary data.</text>
</comment>
<dbReference type="InterPro" id="IPR024983">
    <property type="entry name" value="CHAT_dom"/>
</dbReference>
<dbReference type="Proteomes" id="UP000036951">
    <property type="component" value="Unassembled WGS sequence"/>
</dbReference>
<dbReference type="EMBL" id="LFQU01000002">
    <property type="protein sequence ID" value="KOO69557.1"/>
    <property type="molecule type" value="Genomic_DNA"/>
</dbReference>
<keyword evidence="3" id="KW-1185">Reference proteome</keyword>
<reference evidence="2 3" key="1">
    <citation type="submission" date="2015-06" db="EMBL/GenBank/DDBJ databases">
        <title>Prevotella sp. 109, sp. nov., a novel member of the family Prevotellaceae isolated from human faeces.</title>
        <authorList>
            <person name="Shkoporov A.N."/>
            <person name="Chaplin A.V."/>
            <person name="Kafarskaia L.I."/>
            <person name="Efimov B.A."/>
        </authorList>
    </citation>
    <scope>NUCLEOTIDE SEQUENCE [LARGE SCALE GENOMIC DNA]</scope>
    <source>
        <strain evidence="2 3">109</strain>
    </source>
</reference>
<accession>A0A8E1QZM9</accession>
<dbReference type="PANTHER" id="PTHR10098:SF108">
    <property type="entry name" value="TETRATRICOPEPTIDE REPEAT PROTEIN 28"/>
    <property type="match status" value="1"/>
</dbReference>
<feature type="domain" description="CHAT" evidence="1">
    <location>
        <begin position="1143"/>
        <end position="1455"/>
    </location>
</feature>
<proteinExistence type="predicted"/>
<sequence length="1459" mass="162855">MSLLAAPTHAGKTYAAAASHAAHRAAAQQDDDKARSEAITYILAHRKWAAANVDTAFATDADLLRAAADAAATLSREPAYTAVLRKAAALVPALAAYASFRQTDSLDHADRRKTEALEAIALAAQKTVPQRPNVEARARYHIAVISVQTDAGRAYSSICDACRLAEKSRGGISKDRITAETMLYNATRLFIKANYTEGDSPLLYAEESRLEHDFLRYFRGRKGTADDALTMSMLAMIRQGRGFGRESDEADVAEFGGSRPAELPDSVATAEWLLGRYYVKEAFRIASGALGYSHPDVMSMRLMTLAAGSPCFDSMFVYALAYWPLGTPMLCDVKIAKWTTALNEGTDVSESRKYATYLKYYRNYYGEDSRAYADMLQQVALIRLMDNIADGQAGDGSQLVELYIKLMNRTGRCDDRYIDACDGFMTLASLVDPKIYLRLSEEIMKCYAERSTQPSWTRVATGGKIATRLAQNAEHDKALDMQRKTVDEATMLPGTIGRRYEAKARYDLAVLYGSSGQPADSATVDSCWQAALKTYGEARLEKFMPAMSYAVHLADEYRLDDAAGVVTKLIKDDGKTMRKAYLASARTLLGRIRMMQGKNDRKTRRLFESAAEPLLTDTAQLPSLAVNGYLYLSAWHISENRPDSAEFYLQRGYLLAKKITDISPGFYLNFSKNLYTLYMALGQDHKAEELNESMIEELERDNLQGTTTYLDCMWNRVDITRLRTPGNLNKIFTQCTGIISPTFLVYKRGNYNKDIKYSYVLRLLTNIVTNGTRLYATTPAAAEQQDGAGNSREYISSQLGELIPQLLDMEQGYPGFVQGADYRVLPEYYMLIQALANYYGMVRDTSKITHYYRLMAEADSLCHRPWTAAQNMAGLYVMRGDFRSALPYNTECYRQLDRFSIFDQIQISRWQAELCYALNRDDEAVEAAAGYAGQIRRYVLSNFDYLGSDERAQFLADHSTSGLMINWMLPRKSRELAAQAYDAALFDKGLLLHSWERIRRSIIRSGDNALISQLDTLARLNEAARALNAGTGDTETSRQLSGIQQQIERIEKSLARSTEAYRTDTMRVVSWQEIIKALSPGEAAIEFVATDTAMAALIIKPGLERPAAVMLNGARQLTALLRQTDFMPAETRVRRLYTFGRSKLYDIIWRPLEQYLGNTATVYFSPTGELNRIAFAAIPVSADSCLIDRYDLRQLSTTARLVSRAGKHDIKTATVFGGIYYSDGQAAQAAGNGSNNTRAAMQEAFVYLDETRRETDAIARCMAKADIKADTITGSNATETAFYKLDGQSTDIIHLATHGFFIDGSKDADEYAFLRNHPGSKHHAMQRTGLAFVGANATWTGERKPDREDGILTANELSLLDLGNTDMAVLSACETALGSYTTEGVYGLQRGFKEAGVNTLMMSLWNVNDRATAIFMQDFYRLWLGGMTKREAFRTAVNNMRQQHREPFFWAAFTLLDAE</sequence>
<evidence type="ECO:0000259" key="1">
    <source>
        <dbReference type="Pfam" id="PF12770"/>
    </source>
</evidence>
<organism evidence="2 3">
    <name type="scientific">Xylanibacter rarus</name>
    <dbReference type="NCBI Taxonomy" id="1676614"/>
    <lineage>
        <taxon>Bacteria</taxon>
        <taxon>Pseudomonadati</taxon>
        <taxon>Bacteroidota</taxon>
        <taxon>Bacteroidia</taxon>
        <taxon>Bacteroidales</taxon>
        <taxon>Prevotellaceae</taxon>
        <taxon>Xylanibacter</taxon>
    </lineage>
</organism>
<protein>
    <recommendedName>
        <fullName evidence="1">CHAT domain-containing protein</fullName>
    </recommendedName>
</protein>
<gene>
    <name evidence="2" type="ORF">ACU52_02645</name>
</gene>
<dbReference type="PANTHER" id="PTHR10098">
    <property type="entry name" value="RAPSYN-RELATED"/>
    <property type="match status" value="1"/>
</dbReference>
<name>A0A8E1QZM9_9BACT</name>
<dbReference type="Pfam" id="PF12770">
    <property type="entry name" value="CHAT"/>
    <property type="match status" value="1"/>
</dbReference>
<evidence type="ECO:0000313" key="2">
    <source>
        <dbReference type="EMBL" id="KOO69557.1"/>
    </source>
</evidence>
<evidence type="ECO:0000313" key="3">
    <source>
        <dbReference type="Proteomes" id="UP000036951"/>
    </source>
</evidence>